<gene>
    <name evidence="1" type="ORF">GH741_11365</name>
</gene>
<dbReference type="PROSITE" id="PS01228">
    <property type="entry name" value="COF_1"/>
    <property type="match status" value="1"/>
</dbReference>
<dbReference type="SFLD" id="SFLDG01144">
    <property type="entry name" value="C2.B.4:_PGP_Like"/>
    <property type="match status" value="1"/>
</dbReference>
<dbReference type="NCBIfam" id="TIGR01484">
    <property type="entry name" value="HAD-SF-IIB"/>
    <property type="match status" value="1"/>
</dbReference>
<proteinExistence type="predicted"/>
<organism evidence="1 2">
    <name type="scientific">Aquibacillus halophilus</name>
    <dbReference type="NCBI Taxonomy" id="930132"/>
    <lineage>
        <taxon>Bacteria</taxon>
        <taxon>Bacillati</taxon>
        <taxon>Bacillota</taxon>
        <taxon>Bacilli</taxon>
        <taxon>Bacillales</taxon>
        <taxon>Bacillaceae</taxon>
        <taxon>Aquibacillus</taxon>
    </lineage>
</organism>
<protein>
    <submittedName>
        <fullName evidence="1">Cof-type HAD-IIB family hydrolase</fullName>
    </submittedName>
</protein>
<dbReference type="GO" id="GO:0016791">
    <property type="term" value="F:phosphatase activity"/>
    <property type="evidence" value="ECO:0007669"/>
    <property type="project" value="TreeGrafter"/>
</dbReference>
<dbReference type="RefSeq" id="WP_153736911.1">
    <property type="nucleotide sequence ID" value="NZ_WJNG01000008.1"/>
</dbReference>
<dbReference type="CDD" id="cd07516">
    <property type="entry name" value="HAD_Pase"/>
    <property type="match status" value="1"/>
</dbReference>
<dbReference type="OrthoDB" id="9790031at2"/>
<dbReference type="PANTHER" id="PTHR10000:SF8">
    <property type="entry name" value="HAD SUPERFAMILY HYDROLASE-LIKE, TYPE 3"/>
    <property type="match status" value="1"/>
</dbReference>
<name>A0A6A8DCB0_9BACI</name>
<dbReference type="AlphaFoldDB" id="A0A6A8DCB0"/>
<reference evidence="1" key="1">
    <citation type="submission" date="2019-11" db="EMBL/GenBank/DDBJ databases">
        <authorList>
            <person name="Li J."/>
        </authorList>
    </citation>
    <scope>NUCLEOTIDE SEQUENCE</scope>
    <source>
        <strain evidence="1">B6B</strain>
    </source>
</reference>
<evidence type="ECO:0000313" key="2">
    <source>
        <dbReference type="Proteomes" id="UP000799092"/>
    </source>
</evidence>
<dbReference type="InterPro" id="IPR006379">
    <property type="entry name" value="HAD-SF_hydro_IIB"/>
</dbReference>
<dbReference type="GO" id="GO:0005829">
    <property type="term" value="C:cytosol"/>
    <property type="evidence" value="ECO:0007669"/>
    <property type="project" value="TreeGrafter"/>
</dbReference>
<dbReference type="InterPro" id="IPR023214">
    <property type="entry name" value="HAD_sf"/>
</dbReference>
<sequence>MKYKLLALDVDGTLLTDDGVITTKTIEAVKKAENAGVQVVISTGRCLTQTRPILDKLGIEGILVSHNGATTLRTDTKEILHEFSYDIRDVAELINYCREHDIHFYVCTALDLYVERMDDYQTELFKKYNLVHTIHEDVLKLTDKVMKFTVDDQERIDGWRNVKLNNLRKTSDGFFQDIIHPQAHKASALEQVLKKLSIDKSEIIAIGDFYNDLEMIEFAGLGIAMGNAPDDFKEKANAVTSSNNEDGVHHALEKYLF</sequence>
<dbReference type="SFLD" id="SFLDG01140">
    <property type="entry name" value="C2.B:_Phosphomannomutase_and_P"/>
    <property type="match status" value="1"/>
</dbReference>
<dbReference type="InterPro" id="IPR000150">
    <property type="entry name" value="Cof"/>
</dbReference>
<dbReference type="SUPFAM" id="SSF56784">
    <property type="entry name" value="HAD-like"/>
    <property type="match status" value="1"/>
</dbReference>
<keyword evidence="2" id="KW-1185">Reference proteome</keyword>
<dbReference type="Proteomes" id="UP000799092">
    <property type="component" value="Unassembled WGS sequence"/>
</dbReference>
<evidence type="ECO:0000313" key="1">
    <source>
        <dbReference type="EMBL" id="MRH43278.1"/>
    </source>
</evidence>
<dbReference type="EMBL" id="WJNG01000008">
    <property type="protein sequence ID" value="MRH43278.1"/>
    <property type="molecule type" value="Genomic_DNA"/>
</dbReference>
<dbReference type="Gene3D" id="3.30.1240.10">
    <property type="match status" value="1"/>
</dbReference>
<dbReference type="NCBIfam" id="TIGR00099">
    <property type="entry name" value="Cof-subfamily"/>
    <property type="match status" value="1"/>
</dbReference>
<dbReference type="Pfam" id="PF08282">
    <property type="entry name" value="Hydrolase_3"/>
    <property type="match status" value="1"/>
</dbReference>
<dbReference type="Gene3D" id="3.40.50.1000">
    <property type="entry name" value="HAD superfamily/HAD-like"/>
    <property type="match status" value="1"/>
</dbReference>
<dbReference type="SFLD" id="SFLDS00003">
    <property type="entry name" value="Haloacid_Dehalogenase"/>
    <property type="match status" value="1"/>
</dbReference>
<dbReference type="GO" id="GO:0000287">
    <property type="term" value="F:magnesium ion binding"/>
    <property type="evidence" value="ECO:0007669"/>
    <property type="project" value="TreeGrafter"/>
</dbReference>
<dbReference type="PANTHER" id="PTHR10000">
    <property type="entry name" value="PHOSPHOSERINE PHOSPHATASE"/>
    <property type="match status" value="1"/>
</dbReference>
<comment type="caution">
    <text evidence="1">The sequence shown here is derived from an EMBL/GenBank/DDBJ whole genome shotgun (WGS) entry which is preliminary data.</text>
</comment>
<accession>A0A6A8DCB0</accession>
<keyword evidence="1" id="KW-0378">Hydrolase</keyword>
<dbReference type="InterPro" id="IPR036412">
    <property type="entry name" value="HAD-like_sf"/>
</dbReference>